<dbReference type="EMBL" id="PFAK01000051">
    <property type="protein sequence ID" value="PIR96054.1"/>
    <property type="molecule type" value="Genomic_DNA"/>
</dbReference>
<protein>
    <submittedName>
        <fullName evidence="2">Uncharacterized protein</fullName>
    </submittedName>
</protein>
<feature type="transmembrane region" description="Helical" evidence="1">
    <location>
        <begin position="12"/>
        <end position="32"/>
    </location>
</feature>
<feature type="transmembrane region" description="Helical" evidence="1">
    <location>
        <begin position="38"/>
        <end position="55"/>
    </location>
</feature>
<evidence type="ECO:0000313" key="2">
    <source>
        <dbReference type="EMBL" id="PIR96054.1"/>
    </source>
</evidence>
<accession>A0A2H0VAD8</accession>
<comment type="caution">
    <text evidence="2">The sequence shown here is derived from an EMBL/GenBank/DDBJ whole genome shotgun (WGS) entry which is preliminary data.</text>
</comment>
<name>A0A2H0VAD8_9BACT</name>
<sequence>MQKLSNPHSYTLIVGLILFCLGFFGFIFRSYFNVPNHYLVFSLILGFWGILVAVGNKHEHK</sequence>
<organism evidence="2 3">
    <name type="scientific">Candidatus Doudnabacteria bacterium CG10_big_fil_rev_8_21_14_0_10_42_18</name>
    <dbReference type="NCBI Taxonomy" id="1974552"/>
    <lineage>
        <taxon>Bacteria</taxon>
        <taxon>Candidatus Doudnaibacteriota</taxon>
    </lineage>
</organism>
<dbReference type="Proteomes" id="UP000230922">
    <property type="component" value="Unassembled WGS sequence"/>
</dbReference>
<reference evidence="3" key="1">
    <citation type="submission" date="2017-09" db="EMBL/GenBank/DDBJ databases">
        <title>Depth-based differentiation of microbial function through sediment-hosted aquifers and enrichment of novel symbionts in the deep terrestrial subsurface.</title>
        <authorList>
            <person name="Probst A.J."/>
            <person name="Ladd B."/>
            <person name="Jarett J.K."/>
            <person name="Geller-Mcgrath D.E."/>
            <person name="Sieber C.M.K."/>
            <person name="Emerson J.B."/>
            <person name="Anantharaman K."/>
            <person name="Thomas B.C."/>
            <person name="Malmstrom R."/>
            <person name="Stieglmeier M."/>
            <person name="Klingl A."/>
            <person name="Woyke T."/>
            <person name="Ryan C.M."/>
            <person name="Banfield J.F."/>
        </authorList>
    </citation>
    <scope>NUCLEOTIDE SEQUENCE [LARGE SCALE GENOMIC DNA]</scope>
</reference>
<evidence type="ECO:0000256" key="1">
    <source>
        <dbReference type="SAM" id="Phobius"/>
    </source>
</evidence>
<gene>
    <name evidence="2" type="ORF">COT92_03205</name>
</gene>
<proteinExistence type="predicted"/>
<evidence type="ECO:0000313" key="3">
    <source>
        <dbReference type="Proteomes" id="UP000230922"/>
    </source>
</evidence>
<keyword evidence="1" id="KW-0472">Membrane</keyword>
<keyword evidence="1" id="KW-1133">Transmembrane helix</keyword>
<dbReference type="AlphaFoldDB" id="A0A2H0VAD8"/>
<keyword evidence="1" id="KW-0812">Transmembrane</keyword>